<reference evidence="1" key="1">
    <citation type="journal article" date="2020" name="mSystems">
        <title>Genome- and Community-Level Interaction Insights into Carbon Utilization and Element Cycling Functions of Hydrothermarchaeota in Hydrothermal Sediment.</title>
        <authorList>
            <person name="Zhou Z."/>
            <person name="Liu Y."/>
            <person name="Xu W."/>
            <person name="Pan J."/>
            <person name="Luo Z.H."/>
            <person name="Li M."/>
        </authorList>
    </citation>
    <scope>NUCLEOTIDE SEQUENCE [LARGE SCALE GENOMIC DNA]</scope>
    <source>
        <strain evidence="1">SpSt-402</strain>
    </source>
</reference>
<dbReference type="EMBL" id="DSRD01000182">
    <property type="protein sequence ID" value="HGW93196.1"/>
    <property type="molecule type" value="Genomic_DNA"/>
</dbReference>
<gene>
    <name evidence="1" type="ORF">ENR47_02760</name>
</gene>
<dbReference type="SUPFAM" id="SSF81585">
    <property type="entry name" value="PsbU/PolX domain-like"/>
    <property type="match status" value="1"/>
</dbReference>
<evidence type="ECO:0000313" key="1">
    <source>
        <dbReference type="EMBL" id="HGW93196.1"/>
    </source>
</evidence>
<dbReference type="Gene3D" id="1.10.150.320">
    <property type="entry name" value="Photosystem II 12 kDa extrinsic protein"/>
    <property type="match status" value="1"/>
</dbReference>
<proteinExistence type="predicted"/>
<protein>
    <submittedName>
        <fullName evidence="1">Helix-hairpin-helix domain-containing protein</fullName>
    </submittedName>
</protein>
<name>A0A832H3E0_9CYAN</name>
<organism evidence="1">
    <name type="scientific">Oscillatoriales cyanobacterium SpSt-402</name>
    <dbReference type="NCBI Taxonomy" id="2282168"/>
    <lineage>
        <taxon>Bacteria</taxon>
        <taxon>Bacillati</taxon>
        <taxon>Cyanobacteriota</taxon>
        <taxon>Cyanophyceae</taxon>
        <taxon>Oscillatoriophycideae</taxon>
        <taxon>Oscillatoriales</taxon>
    </lineage>
</organism>
<accession>A0A832H3E0</accession>
<dbReference type="AlphaFoldDB" id="A0A832H3E0"/>
<sequence length="334" mass="36459">MNLRRLLSYVLLAITGTSLMIGIKACSNPTPNQTTSSPASTMSSAIVAGKSKININSAILSELDKLEAQLGIPALSHKIQASRPYASTEELVSKNVVSQDQFNQIKDQITIEEIVLTGEAKDVDYITKLGLMKGHMIVAGELLELKQPAQAEPHLGHPVEEIYVDIEEQLAERQVPEFKQTLIQVQDLVKSKPTDPQVTTAYDKAMTEIDQALVAIPETQRLAPNFVMQVINGLLETATAEYTAAITDGKIKEAIEYQDSRGFVIHAYDLFKTVQPKLKADAKQVEQMNTAFVELQKAWTSPIPPATPTLPPDEVAVKVKQIEQTGTTVANAAS</sequence>
<comment type="caution">
    <text evidence="1">The sequence shown here is derived from an EMBL/GenBank/DDBJ whole genome shotgun (WGS) entry which is preliminary data.</text>
</comment>